<dbReference type="PANTHER" id="PTHR46483:SF1">
    <property type="entry name" value="PHOSPHOLIPASE A1 PLIP1, CHLOROPLASTIC"/>
    <property type="match status" value="1"/>
</dbReference>
<dbReference type="GO" id="GO:0008970">
    <property type="term" value="F:phospholipase A1 activity"/>
    <property type="evidence" value="ECO:0007669"/>
    <property type="project" value="InterPro"/>
</dbReference>
<sequence>MGKIFIIQPDEKSSAPHPLLPPGSDIYSLDSTSCAFTRRALRVFLNSPHPLEILSVPTAYGSGGTILRDHDSSNYLKAVNNIIRQRTKLLVRRVRKQRNLIWPLLASQSPHAWSHERDIEDRGILRKEIMSSV</sequence>
<gene>
    <name evidence="1" type="primary">LOC102605002</name>
</gene>
<protein>
    <submittedName>
        <fullName evidence="1">Triacylglycerol lipase</fullName>
    </submittedName>
</protein>
<dbReference type="ExpressionAtlas" id="M0ZGH6">
    <property type="expression patterns" value="baseline"/>
</dbReference>
<keyword evidence="2" id="KW-1185">Reference proteome</keyword>
<evidence type="ECO:0000313" key="1">
    <source>
        <dbReference type="EnsemblPlants" id="PGSC0003DMT400000302"/>
    </source>
</evidence>
<dbReference type="Gramene" id="PGSC0003DMT400000302">
    <property type="protein sequence ID" value="PGSC0003DMT400000302"/>
    <property type="gene ID" value="PGSC0003DMG400000101"/>
</dbReference>
<dbReference type="Proteomes" id="UP000011115">
    <property type="component" value="Unassembled WGS sequence"/>
</dbReference>
<dbReference type="AlphaFoldDB" id="M0ZGH6"/>
<dbReference type="InterPro" id="IPR043367">
    <property type="entry name" value="PLIP1/2/3"/>
</dbReference>
<dbReference type="HOGENOM" id="CLU_1910327_0_0_1"/>
<accession>M0ZGH6</accession>
<dbReference type="PANTHER" id="PTHR46483">
    <property type="entry name" value="PHOSPHOLIPASE A1 PLIP2, CHLOROPLASTIC"/>
    <property type="match status" value="1"/>
</dbReference>
<proteinExistence type="predicted"/>
<name>M0ZGH6_SOLTU</name>
<evidence type="ECO:0000313" key="2">
    <source>
        <dbReference type="Proteomes" id="UP000011115"/>
    </source>
</evidence>
<organism evidence="1 2">
    <name type="scientific">Solanum tuberosum</name>
    <name type="common">Potato</name>
    <dbReference type="NCBI Taxonomy" id="4113"/>
    <lineage>
        <taxon>Eukaryota</taxon>
        <taxon>Viridiplantae</taxon>
        <taxon>Streptophyta</taxon>
        <taxon>Embryophyta</taxon>
        <taxon>Tracheophyta</taxon>
        <taxon>Spermatophyta</taxon>
        <taxon>Magnoliopsida</taxon>
        <taxon>eudicotyledons</taxon>
        <taxon>Gunneridae</taxon>
        <taxon>Pentapetalae</taxon>
        <taxon>asterids</taxon>
        <taxon>lamiids</taxon>
        <taxon>Solanales</taxon>
        <taxon>Solanaceae</taxon>
        <taxon>Solanoideae</taxon>
        <taxon>Solaneae</taxon>
        <taxon>Solanum</taxon>
    </lineage>
</organism>
<dbReference type="EnsemblPlants" id="PGSC0003DMT400000302">
    <property type="protein sequence ID" value="PGSC0003DMT400000302"/>
    <property type="gene ID" value="PGSC0003DMG400000101"/>
</dbReference>
<reference evidence="2" key="1">
    <citation type="journal article" date="2011" name="Nature">
        <title>Genome sequence and analysis of the tuber crop potato.</title>
        <authorList>
            <consortium name="The Potato Genome Sequencing Consortium"/>
        </authorList>
    </citation>
    <scope>NUCLEOTIDE SEQUENCE [LARGE SCALE GENOMIC DNA]</scope>
    <source>
        <strain evidence="2">cv. DM1-3 516 R44</strain>
    </source>
</reference>
<reference evidence="1" key="2">
    <citation type="submission" date="2015-06" db="UniProtKB">
        <authorList>
            <consortium name="EnsemblPlants"/>
        </authorList>
    </citation>
    <scope>IDENTIFICATION</scope>
    <source>
        <strain evidence="1">DM1-3 516 R44</strain>
    </source>
</reference>